<dbReference type="InterPro" id="IPR036812">
    <property type="entry name" value="NAD(P)_OxRdtase_dom_sf"/>
</dbReference>
<feature type="domain" description="NADP-dependent oxidoreductase" evidence="1">
    <location>
        <begin position="51"/>
        <end position="296"/>
    </location>
</feature>
<dbReference type="Pfam" id="PF00248">
    <property type="entry name" value="Aldo_ket_red"/>
    <property type="match status" value="1"/>
</dbReference>
<evidence type="ECO:0000313" key="2">
    <source>
        <dbReference type="EMBL" id="WCL52638.1"/>
    </source>
</evidence>
<keyword evidence="3" id="KW-1185">Reference proteome</keyword>
<dbReference type="Gene3D" id="3.20.20.100">
    <property type="entry name" value="NADP-dependent oxidoreductase domain"/>
    <property type="match status" value="1"/>
</dbReference>
<dbReference type="PANTHER" id="PTHR43312">
    <property type="entry name" value="D-THREO-ALDOSE 1-DEHYDROGENASE"/>
    <property type="match status" value="1"/>
</dbReference>
<evidence type="ECO:0000313" key="3">
    <source>
        <dbReference type="Proteomes" id="UP001217500"/>
    </source>
</evidence>
<sequence length="309" mass="33829">MNAQWEEAMPKPCPTLVDRRRLLMGLAALPVAFSAVPYALAATGNAIVPPVGLGTWITFNVGNDPVGIAQSEAVVRAFFEAGGRLIDSSPMYGSSQATVGRVLRNIGPTPDLFAADKIWTPGFAAAKAQLEETRKAWGVERFSLLQVHNLTDWEEHLPWLRDMKAAGELGYVGVTTSHGRRHGDLERILKTEAIDFVQMTYNAATRDVEARLLPLARERGVAVIVNRPYEGGRLIRQLKRDPLPGWAGEAGLTTWADVALGFILSHPAVTCAIPATTRVDHVQENMAAGRWTALDEMLRRRIAAYVDDL</sequence>
<organism evidence="2 3">
    <name type="scientific">Gimibacter soli</name>
    <dbReference type="NCBI Taxonomy" id="3024400"/>
    <lineage>
        <taxon>Bacteria</taxon>
        <taxon>Pseudomonadati</taxon>
        <taxon>Pseudomonadota</taxon>
        <taxon>Alphaproteobacteria</taxon>
        <taxon>Kordiimonadales</taxon>
        <taxon>Temperatibacteraceae</taxon>
        <taxon>Gimibacter</taxon>
    </lineage>
</organism>
<dbReference type="SUPFAM" id="SSF51430">
    <property type="entry name" value="NAD(P)-linked oxidoreductase"/>
    <property type="match status" value="1"/>
</dbReference>
<gene>
    <name evidence="2" type="ORF">PH603_08815</name>
</gene>
<dbReference type="InterPro" id="IPR053135">
    <property type="entry name" value="AKR2_Oxidoreductase"/>
</dbReference>
<proteinExistence type="predicted"/>
<dbReference type="InterPro" id="IPR023210">
    <property type="entry name" value="NADP_OxRdtase_dom"/>
</dbReference>
<dbReference type="CDD" id="cd19095">
    <property type="entry name" value="AKR_PA4992-like"/>
    <property type="match status" value="1"/>
</dbReference>
<protein>
    <submittedName>
        <fullName evidence="2">Aldo/keto reductase</fullName>
    </submittedName>
</protein>
<name>A0AAE9XSZ6_9PROT</name>
<dbReference type="EMBL" id="CP116805">
    <property type="protein sequence ID" value="WCL52638.1"/>
    <property type="molecule type" value="Genomic_DNA"/>
</dbReference>
<reference evidence="2" key="1">
    <citation type="submission" date="2023-01" db="EMBL/GenBank/DDBJ databases">
        <title>The genome sequence of Kordiimonadaceae bacterium 6D33.</title>
        <authorList>
            <person name="Liu Y."/>
        </authorList>
    </citation>
    <scope>NUCLEOTIDE SEQUENCE</scope>
    <source>
        <strain evidence="2">6D33</strain>
    </source>
</reference>
<dbReference type="AlphaFoldDB" id="A0AAE9XSZ6"/>
<dbReference type="Proteomes" id="UP001217500">
    <property type="component" value="Chromosome"/>
</dbReference>
<dbReference type="RefSeq" id="WP_289501937.1">
    <property type="nucleotide sequence ID" value="NZ_CP116805.1"/>
</dbReference>
<evidence type="ECO:0000259" key="1">
    <source>
        <dbReference type="Pfam" id="PF00248"/>
    </source>
</evidence>
<dbReference type="KEGG" id="gso:PH603_08815"/>
<accession>A0AAE9XSZ6</accession>
<dbReference type="PANTHER" id="PTHR43312:SF1">
    <property type="entry name" value="NADP-DEPENDENT OXIDOREDUCTASE DOMAIN-CONTAINING PROTEIN"/>
    <property type="match status" value="1"/>
</dbReference>